<dbReference type="PANTHER" id="PTHR40690:SF1">
    <property type="entry name" value="DUF1611 DOMAIN-CONTAINING PROTEIN"/>
    <property type="match status" value="1"/>
</dbReference>
<dbReference type="InterPro" id="IPR035402">
    <property type="entry name" value="DgcN-like_N"/>
</dbReference>
<dbReference type="PANTHER" id="PTHR40690">
    <property type="entry name" value="GLL3100 PROTEIN"/>
    <property type="match status" value="1"/>
</dbReference>
<name>A0AAT9FS59_9BACT</name>
<dbReference type="Gene3D" id="3.40.50.720">
    <property type="entry name" value="NAD(P)-binding Rossmann-like Domain"/>
    <property type="match status" value="1"/>
</dbReference>
<dbReference type="InterPro" id="IPR011669">
    <property type="entry name" value="DgcN-like"/>
</dbReference>
<sequence>MHAKKRQPNPSSIFFNKVSVSTAITQTEEQLVEPEVIVPERAIVYCEGHFGEVGGQPTHDLLRHSDQYEIISVIDDENAGKDSGKVLNGEPNKIPVFRNLGTALAQAGRVPAHFIYGIDPESGVLADIERRQLLRAIGYGMNIACGLHESLNADPEFAEAAAKAGVVIQDI</sequence>
<dbReference type="SUPFAM" id="SSF52540">
    <property type="entry name" value="P-loop containing nucleoside triphosphate hydrolases"/>
    <property type="match status" value="1"/>
</dbReference>
<accession>A0AAT9FS59</accession>
<protein>
    <recommendedName>
        <fullName evidence="1">D-glutamate N-acetyltransferase-like N-terminal domain-containing protein</fullName>
    </recommendedName>
</protein>
<dbReference type="AlphaFoldDB" id="A0AAT9FS59"/>
<organism evidence="2">
    <name type="scientific">Oceaniferula spumae</name>
    <dbReference type="NCBI Taxonomy" id="2979115"/>
    <lineage>
        <taxon>Bacteria</taxon>
        <taxon>Pseudomonadati</taxon>
        <taxon>Verrucomicrobiota</taxon>
        <taxon>Verrucomicrobiia</taxon>
        <taxon>Verrucomicrobiales</taxon>
        <taxon>Verrucomicrobiaceae</taxon>
        <taxon>Oceaniferula</taxon>
    </lineage>
</organism>
<proteinExistence type="predicted"/>
<dbReference type="Pfam" id="PF17396">
    <property type="entry name" value="DUF1611_N"/>
    <property type="match status" value="1"/>
</dbReference>
<dbReference type="InterPro" id="IPR027417">
    <property type="entry name" value="P-loop_NTPase"/>
</dbReference>
<reference evidence="2" key="1">
    <citation type="submission" date="2024-07" db="EMBL/GenBank/DDBJ databases">
        <title>Complete genome sequence of Verrucomicrobiaceae bacterium NT6N.</title>
        <authorList>
            <person name="Huang C."/>
            <person name="Takami H."/>
            <person name="Hamasaki K."/>
        </authorList>
    </citation>
    <scope>NUCLEOTIDE SEQUENCE</scope>
    <source>
        <strain evidence="2">NT6N</strain>
    </source>
</reference>
<dbReference type="KEGG" id="osu:NT6N_39010"/>
<evidence type="ECO:0000259" key="1">
    <source>
        <dbReference type="Pfam" id="PF17396"/>
    </source>
</evidence>
<feature type="domain" description="D-glutamate N-acetyltransferase-like N-terminal" evidence="1">
    <location>
        <begin position="77"/>
        <end position="171"/>
    </location>
</feature>
<dbReference type="EMBL" id="AP026866">
    <property type="protein sequence ID" value="BDS08861.1"/>
    <property type="molecule type" value="Genomic_DNA"/>
</dbReference>
<evidence type="ECO:0000313" key="2">
    <source>
        <dbReference type="EMBL" id="BDS08861.1"/>
    </source>
</evidence>
<gene>
    <name evidence="2" type="ORF">NT6N_39010</name>
</gene>